<reference evidence="2" key="1">
    <citation type="journal article" date="2014" name="Int. J. Syst. Evol. Microbiol.">
        <title>Complete genome sequence of Corynebacterium casei LMG S-19264T (=DSM 44701T), isolated from a smear-ripened cheese.</title>
        <authorList>
            <consortium name="US DOE Joint Genome Institute (JGI-PGF)"/>
            <person name="Walter F."/>
            <person name="Albersmeier A."/>
            <person name="Kalinowski J."/>
            <person name="Ruckert C."/>
        </authorList>
    </citation>
    <scope>NUCLEOTIDE SEQUENCE</scope>
    <source>
        <strain evidence="2">KCTC 42590</strain>
    </source>
</reference>
<organism evidence="2 3">
    <name type="scientific">Kordiimonas sediminis</name>
    <dbReference type="NCBI Taxonomy" id="1735581"/>
    <lineage>
        <taxon>Bacteria</taxon>
        <taxon>Pseudomonadati</taxon>
        <taxon>Pseudomonadota</taxon>
        <taxon>Alphaproteobacteria</taxon>
        <taxon>Kordiimonadales</taxon>
        <taxon>Kordiimonadaceae</taxon>
        <taxon>Kordiimonas</taxon>
    </lineage>
</organism>
<dbReference type="Proteomes" id="UP000630923">
    <property type="component" value="Unassembled WGS sequence"/>
</dbReference>
<feature type="domain" description="Sulphotransferase Stf0" evidence="1">
    <location>
        <begin position="29"/>
        <end position="240"/>
    </location>
</feature>
<dbReference type="InterPro" id="IPR024628">
    <property type="entry name" value="Sulfotransferase_Stf0_dom"/>
</dbReference>
<dbReference type="Pfam" id="PF09037">
    <property type="entry name" value="Sulphotransf"/>
    <property type="match status" value="1"/>
</dbReference>
<proteinExistence type="predicted"/>
<name>A0A919E670_9PROT</name>
<comment type="caution">
    <text evidence="2">The sequence shown here is derived from an EMBL/GenBank/DDBJ whole genome shotgun (WGS) entry which is preliminary data.</text>
</comment>
<dbReference type="EMBL" id="BNCI01000002">
    <property type="protein sequence ID" value="GHF23236.1"/>
    <property type="molecule type" value="Genomic_DNA"/>
</dbReference>
<evidence type="ECO:0000259" key="1">
    <source>
        <dbReference type="Pfam" id="PF09037"/>
    </source>
</evidence>
<dbReference type="RefSeq" id="WP_191251985.1">
    <property type="nucleotide sequence ID" value="NZ_BNCI01000002.1"/>
</dbReference>
<evidence type="ECO:0000313" key="3">
    <source>
        <dbReference type="Proteomes" id="UP000630923"/>
    </source>
</evidence>
<sequence>MTLQTTAGNIADKVSAMLSQPENAPTKFYCLVSTPRSGSKLFCDMMTSTGLAGDPKEWVNIRYIREFWKQTAGQQGKFQKYLDTLIPQTTTENGVFALNLHVDQHQFLLKNKINIFKRIKFDKIYYLRREDKIAQAISLAKARATDVWGSSTRKPADYDQKVAAITNAAILQELQRLVAWEEIAHSGMQQFDGVFNYEDFAFDPEQVAYRRIFDDLGIDLPAGVSFTTTKQKQATARDDERRASLLRSVGLGE</sequence>
<gene>
    <name evidence="2" type="ORF">GCM10017044_17130</name>
</gene>
<dbReference type="AlphaFoldDB" id="A0A919E670"/>
<dbReference type="Gene3D" id="3.40.50.300">
    <property type="entry name" value="P-loop containing nucleotide triphosphate hydrolases"/>
    <property type="match status" value="1"/>
</dbReference>
<protein>
    <recommendedName>
        <fullName evidence="1">Sulphotransferase Stf0 domain-containing protein</fullName>
    </recommendedName>
</protein>
<dbReference type="InterPro" id="IPR027417">
    <property type="entry name" value="P-loop_NTPase"/>
</dbReference>
<evidence type="ECO:0000313" key="2">
    <source>
        <dbReference type="EMBL" id="GHF23236.1"/>
    </source>
</evidence>
<accession>A0A919E670</accession>
<keyword evidence="3" id="KW-1185">Reference proteome</keyword>
<reference evidence="2" key="2">
    <citation type="submission" date="2020-09" db="EMBL/GenBank/DDBJ databases">
        <authorList>
            <person name="Sun Q."/>
            <person name="Kim S."/>
        </authorList>
    </citation>
    <scope>NUCLEOTIDE SEQUENCE</scope>
    <source>
        <strain evidence="2">KCTC 42590</strain>
    </source>
</reference>
<dbReference type="SUPFAM" id="SSF52540">
    <property type="entry name" value="P-loop containing nucleoside triphosphate hydrolases"/>
    <property type="match status" value="1"/>
</dbReference>